<dbReference type="Gene3D" id="3.30.70.1060">
    <property type="entry name" value="Dimeric alpha+beta barrel"/>
    <property type="match status" value="1"/>
</dbReference>
<dbReference type="PANTHER" id="PTHR35174">
    <property type="entry name" value="BLL7171 PROTEIN-RELATED"/>
    <property type="match status" value="1"/>
</dbReference>
<evidence type="ECO:0000256" key="1">
    <source>
        <dbReference type="ARBA" id="ARBA00007689"/>
    </source>
</evidence>
<dbReference type="SUPFAM" id="SSF54909">
    <property type="entry name" value="Dimeric alpha+beta barrel"/>
    <property type="match status" value="1"/>
</dbReference>
<dbReference type="RefSeq" id="WP_184335642.1">
    <property type="nucleotide sequence ID" value="NZ_JACHHZ010000007.1"/>
</dbReference>
<dbReference type="InterPro" id="IPR005545">
    <property type="entry name" value="YCII"/>
</dbReference>
<proteinExistence type="inferred from homology"/>
<gene>
    <name evidence="3" type="ORF">HNQ60_005171</name>
</gene>
<dbReference type="AlphaFoldDB" id="A0A841HVG2"/>
<sequence>MRYLSFVISNSDVPPTPELMDAMGKLIEREIKAGRLIDTGGLLPAATRVTLKQGELGVTDGPFAETKEVIGGYAMFEFANRDEAIASAIEFMTLHKQFLPSWEGTCEVREVASPGTSEGCNVQTGVSNAA</sequence>
<dbReference type="Proteomes" id="UP000588068">
    <property type="component" value="Unassembled WGS sequence"/>
</dbReference>
<dbReference type="EMBL" id="JACHHZ010000007">
    <property type="protein sequence ID" value="MBB6096249.1"/>
    <property type="molecule type" value="Genomic_DNA"/>
</dbReference>
<dbReference type="InterPro" id="IPR011008">
    <property type="entry name" value="Dimeric_a/b-barrel"/>
</dbReference>
<evidence type="ECO:0000313" key="3">
    <source>
        <dbReference type="EMBL" id="MBB6096249.1"/>
    </source>
</evidence>
<evidence type="ECO:0000313" key="4">
    <source>
        <dbReference type="Proteomes" id="UP000588068"/>
    </source>
</evidence>
<accession>A0A841HVG2</accession>
<organism evidence="3 4">
    <name type="scientific">Povalibacter uvarum</name>
    <dbReference type="NCBI Taxonomy" id="732238"/>
    <lineage>
        <taxon>Bacteria</taxon>
        <taxon>Pseudomonadati</taxon>
        <taxon>Pseudomonadota</taxon>
        <taxon>Gammaproteobacteria</taxon>
        <taxon>Steroidobacterales</taxon>
        <taxon>Steroidobacteraceae</taxon>
        <taxon>Povalibacter</taxon>
    </lineage>
</organism>
<name>A0A841HVG2_9GAMM</name>
<dbReference type="Pfam" id="PF03795">
    <property type="entry name" value="YCII"/>
    <property type="match status" value="1"/>
</dbReference>
<comment type="similarity">
    <text evidence="1">Belongs to the YciI family.</text>
</comment>
<protein>
    <recommendedName>
        <fullName evidence="2">YCII-related domain-containing protein</fullName>
    </recommendedName>
</protein>
<evidence type="ECO:0000259" key="2">
    <source>
        <dbReference type="Pfam" id="PF03795"/>
    </source>
</evidence>
<reference evidence="3 4" key="1">
    <citation type="submission" date="2020-08" db="EMBL/GenBank/DDBJ databases">
        <title>Genomic Encyclopedia of Type Strains, Phase IV (KMG-IV): sequencing the most valuable type-strain genomes for metagenomic binning, comparative biology and taxonomic classification.</title>
        <authorList>
            <person name="Goeker M."/>
        </authorList>
    </citation>
    <scope>NUCLEOTIDE SEQUENCE [LARGE SCALE GENOMIC DNA]</scope>
    <source>
        <strain evidence="3 4">DSM 26723</strain>
    </source>
</reference>
<comment type="caution">
    <text evidence="3">The sequence shown here is derived from an EMBL/GenBank/DDBJ whole genome shotgun (WGS) entry which is preliminary data.</text>
</comment>
<keyword evidence="4" id="KW-1185">Reference proteome</keyword>
<dbReference type="PANTHER" id="PTHR35174:SF1">
    <property type="entry name" value="BLL0086 PROTEIN"/>
    <property type="match status" value="1"/>
</dbReference>
<feature type="domain" description="YCII-related" evidence="2">
    <location>
        <begin position="1"/>
        <end position="88"/>
    </location>
</feature>